<accession>A0A174P575</accession>
<evidence type="ECO:0000313" key="3">
    <source>
        <dbReference type="Proteomes" id="UP000095765"/>
    </source>
</evidence>
<dbReference type="Proteomes" id="UP000095765">
    <property type="component" value="Unassembled WGS sequence"/>
</dbReference>
<sequence length="209" mass="21250">MRGHMSKAKALTLVGLLAAVEVVLTLTPLGFIPLGVTKATTIHIPVILGAVLLGPAAGAVLGGVFGVLSVLTNTFQPTVTSFVFTPFYALTPDFSGNGWSLVVAIVPRVLIGVVSAYMFRALARFSKSGSAALIGAGIAGSLTNTILVMGGIYLFFGESYAAAKGIAFSALFGVIMGVIGVNGVLEAIVAAVLTLALGRPLVKAFSRPS</sequence>
<organism evidence="2 3">
    <name type="scientific">Anaerotruncus colihominis</name>
    <dbReference type="NCBI Taxonomy" id="169435"/>
    <lineage>
        <taxon>Bacteria</taxon>
        <taxon>Bacillati</taxon>
        <taxon>Bacillota</taxon>
        <taxon>Clostridia</taxon>
        <taxon>Eubacteriales</taxon>
        <taxon>Oscillospiraceae</taxon>
        <taxon>Anaerotruncus</taxon>
    </lineage>
</organism>
<dbReference type="GO" id="GO:0022857">
    <property type="term" value="F:transmembrane transporter activity"/>
    <property type="evidence" value="ECO:0007669"/>
    <property type="project" value="InterPro"/>
</dbReference>
<evidence type="ECO:0000313" key="2">
    <source>
        <dbReference type="EMBL" id="CUP56092.1"/>
    </source>
</evidence>
<dbReference type="GeneID" id="72465385"/>
<feature type="transmembrane region" description="Helical" evidence="1">
    <location>
        <begin position="168"/>
        <end position="197"/>
    </location>
</feature>
<feature type="transmembrane region" description="Helical" evidence="1">
    <location>
        <begin position="41"/>
        <end position="68"/>
    </location>
</feature>
<protein>
    <submittedName>
        <fullName evidence="2">Pantothenic acid ECF transporter S component PanT</fullName>
    </submittedName>
</protein>
<feature type="transmembrane region" description="Helical" evidence="1">
    <location>
        <begin position="97"/>
        <end position="119"/>
    </location>
</feature>
<dbReference type="InterPro" id="IPR024529">
    <property type="entry name" value="ECF_trnsprt_substrate-spec"/>
</dbReference>
<keyword evidence="1" id="KW-0472">Membrane</keyword>
<dbReference type="EMBL" id="CZBE01000007">
    <property type="protein sequence ID" value="CUP56092.1"/>
    <property type="molecule type" value="Genomic_DNA"/>
</dbReference>
<dbReference type="RefSeq" id="WP_242857751.1">
    <property type="nucleotide sequence ID" value="NZ_CP094682.1"/>
</dbReference>
<feature type="transmembrane region" description="Helical" evidence="1">
    <location>
        <begin position="131"/>
        <end position="156"/>
    </location>
</feature>
<dbReference type="AlphaFoldDB" id="A0A174P575"/>
<dbReference type="Gene3D" id="1.10.1760.20">
    <property type="match status" value="1"/>
</dbReference>
<proteinExistence type="predicted"/>
<keyword evidence="1" id="KW-1133">Transmembrane helix</keyword>
<reference evidence="2 3" key="1">
    <citation type="submission" date="2015-09" db="EMBL/GenBank/DDBJ databases">
        <authorList>
            <consortium name="Pathogen Informatics"/>
        </authorList>
    </citation>
    <scope>NUCLEOTIDE SEQUENCE [LARGE SCALE GENOMIC DNA]</scope>
    <source>
        <strain evidence="2 3">2789STDY5834939</strain>
    </source>
</reference>
<keyword evidence="1" id="KW-0812">Transmembrane</keyword>
<dbReference type="Pfam" id="PF12822">
    <property type="entry name" value="ECF_trnsprt"/>
    <property type="match status" value="1"/>
</dbReference>
<evidence type="ECO:0000256" key="1">
    <source>
        <dbReference type="SAM" id="Phobius"/>
    </source>
</evidence>
<name>A0A174P575_9FIRM</name>
<gene>
    <name evidence="2" type="primary">panT_1</name>
    <name evidence="2" type="ORF">ERS852551_01183</name>
</gene>